<feature type="transmembrane region" description="Helical" evidence="6">
    <location>
        <begin position="128"/>
        <end position="147"/>
    </location>
</feature>
<evidence type="ECO:0000256" key="2">
    <source>
        <dbReference type="ARBA" id="ARBA00022692"/>
    </source>
</evidence>
<evidence type="ECO:0000256" key="4">
    <source>
        <dbReference type="ARBA" id="ARBA00023136"/>
    </source>
</evidence>
<evidence type="ECO:0000313" key="9">
    <source>
        <dbReference type="Proteomes" id="UP000816034"/>
    </source>
</evidence>
<reference evidence="8 9" key="1">
    <citation type="journal article" date="2018" name="BMC Genomics">
        <title>The genome of Naegleria lovaniensis, the basis for a comparative approach to unravel pathogenicity factors of the human pathogenic amoeba N. fowleri.</title>
        <authorList>
            <person name="Liechti N."/>
            <person name="Schurch N."/>
            <person name="Bruggmann R."/>
            <person name="Wittwer M."/>
        </authorList>
    </citation>
    <scope>NUCLEOTIDE SEQUENCE [LARGE SCALE GENOMIC DNA]</scope>
    <source>
        <strain evidence="8 9">ATCC 30569</strain>
    </source>
</reference>
<comment type="caution">
    <text evidence="8">The sequence shown here is derived from an EMBL/GenBank/DDBJ whole genome shotgun (WGS) entry which is preliminary data.</text>
</comment>
<dbReference type="GO" id="GO:0005385">
    <property type="term" value="F:zinc ion transmembrane transporter activity"/>
    <property type="evidence" value="ECO:0007669"/>
    <property type="project" value="TreeGrafter"/>
</dbReference>
<sequence>MFLSSRCLFASFLLLFILLISNSYALVIWETLATTTASSPTVKQPHKLTHEANLHYDRKLSSSESASTHLLALSFSLIAGFSTFIGGFIIACIGKPSDSKIGHMMGFASGVMMFVSVFHLIPESIEDIGYFKSAISFILGCAIFMFISKTLLGDTDQEDFILQHATSSKEITEDSPKKTLKKSKASDQEIDSKEDMSDHVDQDTQKSTPKTGASTPSTSTATSTKQQHLSKKRLYHTAIIVTLGLSIHNLPEGMAVYTSTLTQYRLGLMIALAIGLHNVPEGMAVSIAVYAATNSIYQALKYSFLSGLCEPIGAAFFGLLIYVGFLPHYLVYYMLAGCGGIMTMICFTELIPTSLQYLSIAFSQNRVYSLLHCLLAHIVGMAVIYSCSWLMEQYEH</sequence>
<dbReference type="GeneID" id="68092727"/>
<evidence type="ECO:0000256" key="1">
    <source>
        <dbReference type="ARBA" id="ARBA00004141"/>
    </source>
</evidence>
<evidence type="ECO:0000256" key="6">
    <source>
        <dbReference type="SAM" id="Phobius"/>
    </source>
</evidence>
<feature type="transmembrane region" description="Helical" evidence="6">
    <location>
        <begin position="304"/>
        <end position="325"/>
    </location>
</feature>
<dbReference type="InterPro" id="IPR003689">
    <property type="entry name" value="ZIP"/>
</dbReference>
<name>A0AA88KPP3_NAELO</name>
<dbReference type="AlphaFoldDB" id="A0AA88KPP3"/>
<keyword evidence="9" id="KW-1185">Reference proteome</keyword>
<accession>A0AA88KPP3</accession>
<keyword evidence="2 6" id="KW-0812">Transmembrane</keyword>
<feature type="transmembrane region" description="Helical" evidence="6">
    <location>
        <begin position="70"/>
        <end position="93"/>
    </location>
</feature>
<dbReference type="Pfam" id="PF02535">
    <property type="entry name" value="Zip"/>
    <property type="match status" value="1"/>
</dbReference>
<dbReference type="EMBL" id="PYSW02000009">
    <property type="protein sequence ID" value="KAG2388826.1"/>
    <property type="molecule type" value="Genomic_DNA"/>
</dbReference>
<gene>
    <name evidence="8" type="ORF">C9374_000265</name>
</gene>
<evidence type="ECO:0008006" key="10">
    <source>
        <dbReference type="Google" id="ProtNLM"/>
    </source>
</evidence>
<evidence type="ECO:0000256" key="5">
    <source>
        <dbReference type="SAM" id="MobiDB-lite"/>
    </source>
</evidence>
<dbReference type="RefSeq" id="XP_044552818.1">
    <property type="nucleotide sequence ID" value="XM_044692090.1"/>
</dbReference>
<evidence type="ECO:0000256" key="7">
    <source>
        <dbReference type="SAM" id="SignalP"/>
    </source>
</evidence>
<keyword evidence="3 6" id="KW-1133">Transmembrane helix</keyword>
<feature type="compositionally biased region" description="Low complexity" evidence="5">
    <location>
        <begin position="206"/>
        <end position="225"/>
    </location>
</feature>
<dbReference type="Proteomes" id="UP000816034">
    <property type="component" value="Unassembled WGS sequence"/>
</dbReference>
<evidence type="ECO:0000256" key="3">
    <source>
        <dbReference type="ARBA" id="ARBA00022989"/>
    </source>
</evidence>
<feature type="transmembrane region" description="Helical" evidence="6">
    <location>
        <begin position="331"/>
        <end position="355"/>
    </location>
</feature>
<comment type="subcellular location">
    <subcellularLocation>
        <location evidence="1">Membrane</location>
        <topology evidence="1">Multi-pass membrane protein</topology>
    </subcellularLocation>
</comment>
<keyword evidence="4 6" id="KW-0472">Membrane</keyword>
<feature type="signal peptide" evidence="7">
    <location>
        <begin position="1"/>
        <end position="25"/>
    </location>
</feature>
<feature type="transmembrane region" description="Helical" evidence="6">
    <location>
        <begin position="367"/>
        <end position="391"/>
    </location>
</feature>
<dbReference type="GO" id="GO:0016020">
    <property type="term" value="C:membrane"/>
    <property type="evidence" value="ECO:0007669"/>
    <property type="project" value="UniProtKB-SubCell"/>
</dbReference>
<dbReference type="PANTHER" id="PTHR11040:SF210">
    <property type="entry name" value="ZINC-REGULATED TRANSPORTER 3"/>
    <property type="match status" value="1"/>
</dbReference>
<feature type="transmembrane region" description="Helical" evidence="6">
    <location>
        <begin position="270"/>
        <end position="292"/>
    </location>
</feature>
<organism evidence="8 9">
    <name type="scientific">Naegleria lovaniensis</name>
    <name type="common">Amoeba</name>
    <dbReference type="NCBI Taxonomy" id="51637"/>
    <lineage>
        <taxon>Eukaryota</taxon>
        <taxon>Discoba</taxon>
        <taxon>Heterolobosea</taxon>
        <taxon>Tetramitia</taxon>
        <taxon>Eutetramitia</taxon>
        <taxon>Vahlkampfiidae</taxon>
        <taxon>Naegleria</taxon>
    </lineage>
</organism>
<feature type="compositionally biased region" description="Basic and acidic residues" evidence="5">
    <location>
        <begin position="184"/>
        <end position="204"/>
    </location>
</feature>
<feature type="region of interest" description="Disordered" evidence="5">
    <location>
        <begin position="172"/>
        <end position="229"/>
    </location>
</feature>
<keyword evidence="7" id="KW-0732">Signal</keyword>
<proteinExistence type="predicted"/>
<protein>
    <recommendedName>
        <fullName evidence="10">Zinc transporter</fullName>
    </recommendedName>
</protein>
<evidence type="ECO:0000313" key="8">
    <source>
        <dbReference type="EMBL" id="KAG2388826.1"/>
    </source>
</evidence>
<dbReference type="PANTHER" id="PTHR11040">
    <property type="entry name" value="ZINC/IRON TRANSPORTER"/>
    <property type="match status" value="1"/>
</dbReference>
<feature type="transmembrane region" description="Helical" evidence="6">
    <location>
        <begin position="105"/>
        <end position="122"/>
    </location>
</feature>
<feature type="chain" id="PRO_5041727784" description="Zinc transporter" evidence="7">
    <location>
        <begin position="26"/>
        <end position="396"/>
    </location>
</feature>